<reference evidence="2" key="2">
    <citation type="submission" date="2023-05" db="EMBL/GenBank/DDBJ databases">
        <authorList>
            <consortium name="Lawrence Berkeley National Laboratory"/>
            <person name="Steindorff A."/>
            <person name="Hensen N."/>
            <person name="Bonometti L."/>
            <person name="Westerberg I."/>
            <person name="Brannstrom I.O."/>
            <person name="Guillou S."/>
            <person name="Cros-Aarteil S."/>
            <person name="Calhoun S."/>
            <person name="Haridas S."/>
            <person name="Kuo A."/>
            <person name="Mondo S."/>
            <person name="Pangilinan J."/>
            <person name="Riley R."/>
            <person name="Labutti K."/>
            <person name="Andreopoulos B."/>
            <person name="Lipzen A."/>
            <person name="Chen C."/>
            <person name="Yanf M."/>
            <person name="Daum C."/>
            <person name="Ng V."/>
            <person name="Clum A."/>
            <person name="Ohm R."/>
            <person name="Martin F."/>
            <person name="Silar P."/>
            <person name="Natvig D."/>
            <person name="Lalanne C."/>
            <person name="Gautier V."/>
            <person name="Ament-Velasquez S.L."/>
            <person name="Kruys A."/>
            <person name="Hutchinson M.I."/>
            <person name="Powell A.J."/>
            <person name="Barry K."/>
            <person name="Miller A.N."/>
            <person name="Grigoriev I.V."/>
            <person name="Debuchy R."/>
            <person name="Gladieux P."/>
            <person name="Thoren M.H."/>
            <person name="Johannesson H."/>
        </authorList>
    </citation>
    <scope>NUCLEOTIDE SEQUENCE</scope>
    <source>
        <strain evidence="2">CBS 731.68</strain>
    </source>
</reference>
<comment type="caution">
    <text evidence="2">The sequence shown here is derived from an EMBL/GenBank/DDBJ whole genome shotgun (WGS) entry which is preliminary data.</text>
</comment>
<feature type="non-terminal residue" evidence="2">
    <location>
        <position position="1"/>
    </location>
</feature>
<dbReference type="EMBL" id="MU853225">
    <property type="protein sequence ID" value="KAK4125622.1"/>
    <property type="molecule type" value="Genomic_DNA"/>
</dbReference>
<dbReference type="GeneID" id="87825263"/>
<gene>
    <name evidence="2" type="ORF">N657DRAFT_567207</name>
</gene>
<dbReference type="Pfam" id="PF06985">
    <property type="entry name" value="HET"/>
    <property type="match status" value="1"/>
</dbReference>
<dbReference type="AlphaFoldDB" id="A0AAN6U3D5"/>
<evidence type="ECO:0000259" key="1">
    <source>
        <dbReference type="Pfam" id="PF06985"/>
    </source>
</evidence>
<keyword evidence="3" id="KW-1185">Reference proteome</keyword>
<sequence length="432" mass="48571">LDSCLANHAECNAGLDSSPLPTRVIDVGISFGDGDPVKVLETNGLSGKYLTLSHCWGDPDLMPTKLTARTLEEYKKGVPYDSLPRTFQDAVTFTRKMGIHYLWIDSLCIIQPECGQDSKLSDQDWEQEIGRMNDVYRNSHLTLAAATSTSCTGGLLFETKTTDISVPGAAAKDAEPYQIFARKKSKHLQSNWALMKRGWVAQEYFLSPRTLLFTDTELVWRCRKHHTCQCRAGPASQSPWEYTKLLEPTVLHPTRDELARLWYIFINSYSVASLSFQTDKLAAVDGIVQYMRPLRNSENIAGLWADTFALDLLWMPSTKAKRRRPVWSTPEHLFPTWSWASVPYSVCWPGSVNYPYPLPKVPLPQGTLVTLVDQDRRAGTPANRVTIRGTLVTATLGEVRKNPEGKKVWYHSDCEDDDVLGDDTVVHCLRAS</sequence>
<dbReference type="RefSeq" id="XP_062649393.1">
    <property type="nucleotide sequence ID" value="XM_062788493.1"/>
</dbReference>
<evidence type="ECO:0000313" key="2">
    <source>
        <dbReference type="EMBL" id="KAK4125622.1"/>
    </source>
</evidence>
<feature type="domain" description="Heterokaryon incompatibility" evidence="1">
    <location>
        <begin position="49"/>
        <end position="203"/>
    </location>
</feature>
<dbReference type="PANTHER" id="PTHR33112:SF9">
    <property type="entry name" value="HETEROKARYON INCOMPATIBILITY DOMAIN-CONTAINING PROTEIN"/>
    <property type="match status" value="1"/>
</dbReference>
<reference evidence="2" key="1">
    <citation type="journal article" date="2023" name="Mol. Phylogenet. Evol.">
        <title>Genome-scale phylogeny and comparative genomics of the fungal order Sordariales.</title>
        <authorList>
            <person name="Hensen N."/>
            <person name="Bonometti L."/>
            <person name="Westerberg I."/>
            <person name="Brannstrom I.O."/>
            <person name="Guillou S."/>
            <person name="Cros-Aarteil S."/>
            <person name="Calhoun S."/>
            <person name="Haridas S."/>
            <person name="Kuo A."/>
            <person name="Mondo S."/>
            <person name="Pangilinan J."/>
            <person name="Riley R."/>
            <person name="LaButti K."/>
            <person name="Andreopoulos B."/>
            <person name="Lipzen A."/>
            <person name="Chen C."/>
            <person name="Yan M."/>
            <person name="Daum C."/>
            <person name="Ng V."/>
            <person name="Clum A."/>
            <person name="Steindorff A."/>
            <person name="Ohm R.A."/>
            <person name="Martin F."/>
            <person name="Silar P."/>
            <person name="Natvig D.O."/>
            <person name="Lalanne C."/>
            <person name="Gautier V."/>
            <person name="Ament-Velasquez S.L."/>
            <person name="Kruys A."/>
            <person name="Hutchinson M.I."/>
            <person name="Powell A.J."/>
            <person name="Barry K."/>
            <person name="Miller A.N."/>
            <person name="Grigoriev I.V."/>
            <person name="Debuchy R."/>
            <person name="Gladieux P."/>
            <person name="Hiltunen Thoren M."/>
            <person name="Johannesson H."/>
        </authorList>
    </citation>
    <scope>NUCLEOTIDE SEQUENCE</scope>
    <source>
        <strain evidence="2">CBS 731.68</strain>
    </source>
</reference>
<protein>
    <submittedName>
        <fullName evidence="2">HET-domain-containing protein</fullName>
    </submittedName>
</protein>
<organism evidence="2 3">
    <name type="scientific">Parathielavia appendiculata</name>
    <dbReference type="NCBI Taxonomy" id="2587402"/>
    <lineage>
        <taxon>Eukaryota</taxon>
        <taxon>Fungi</taxon>
        <taxon>Dikarya</taxon>
        <taxon>Ascomycota</taxon>
        <taxon>Pezizomycotina</taxon>
        <taxon>Sordariomycetes</taxon>
        <taxon>Sordariomycetidae</taxon>
        <taxon>Sordariales</taxon>
        <taxon>Chaetomiaceae</taxon>
        <taxon>Parathielavia</taxon>
    </lineage>
</organism>
<dbReference type="Proteomes" id="UP001302602">
    <property type="component" value="Unassembled WGS sequence"/>
</dbReference>
<proteinExistence type="predicted"/>
<dbReference type="InterPro" id="IPR010730">
    <property type="entry name" value="HET"/>
</dbReference>
<name>A0AAN6U3D5_9PEZI</name>
<accession>A0AAN6U3D5</accession>
<dbReference type="PANTHER" id="PTHR33112">
    <property type="entry name" value="DOMAIN PROTEIN, PUTATIVE-RELATED"/>
    <property type="match status" value="1"/>
</dbReference>
<evidence type="ECO:0000313" key="3">
    <source>
        <dbReference type="Proteomes" id="UP001302602"/>
    </source>
</evidence>